<gene>
    <name evidence="4" type="ORF">A3H16_01510</name>
</gene>
<feature type="chain" id="PRO_5009524443" description="PKD domain-containing protein" evidence="2">
    <location>
        <begin position="23"/>
        <end position="499"/>
    </location>
</feature>
<dbReference type="CDD" id="cd00146">
    <property type="entry name" value="PKD"/>
    <property type="match status" value="1"/>
</dbReference>
<dbReference type="InterPro" id="IPR036365">
    <property type="entry name" value="PGBD-like_sf"/>
</dbReference>
<evidence type="ECO:0000313" key="5">
    <source>
        <dbReference type="Proteomes" id="UP000178601"/>
    </source>
</evidence>
<keyword evidence="2" id="KW-0732">Signal</keyword>
<dbReference type="InterPro" id="IPR002477">
    <property type="entry name" value="Peptidoglycan-bd-like"/>
</dbReference>
<proteinExistence type="predicted"/>
<dbReference type="InterPro" id="IPR036366">
    <property type="entry name" value="PGBDSf"/>
</dbReference>
<evidence type="ECO:0000256" key="1">
    <source>
        <dbReference type="SAM" id="Coils"/>
    </source>
</evidence>
<dbReference type="SUPFAM" id="SSF47090">
    <property type="entry name" value="PGBD-like"/>
    <property type="match status" value="1"/>
</dbReference>
<dbReference type="InterPro" id="IPR000601">
    <property type="entry name" value="PKD_dom"/>
</dbReference>
<dbReference type="Pfam" id="PF01471">
    <property type="entry name" value="PG_binding_1"/>
    <property type="match status" value="1"/>
</dbReference>
<keyword evidence="1" id="KW-0175">Coiled coil</keyword>
<dbReference type="Proteomes" id="UP000178601">
    <property type="component" value="Unassembled WGS sequence"/>
</dbReference>
<sequence>MTFRRILVAILFVALLPLGASAQTVDGIAQQIETLQKRIAELQEQLRQIETVSQSSPTHVPASASSACVAPTRDLSLRDTDARTNNEVSILQRFLARDSAIYPDALVTGFFGHLTEAAVKRYQKSKGILQTGFVGPLTRTAIRKDCGEGGAVGTTPYSFGAWPTVGDAPLTVKFTATAAETRETGVWYSVDFGDGTQGNMSASASDGALSVSHTYASGGTFSAKLLQNEDVCGIGQTYTYGCTRQLIVDSATVTVATSPTPPAPPPSPTPSLTPTGGACLYKGSSYMHGSTVFAACPNVNDACHVAVNSYHQCQSGTWVGTQAPSTTSGSCRTNNAVYGNGQTVSLSNCDYNCISTPSACPSTACSERVPHMCQNGKWVPPTQTTGGSCIAYGKTYASGYVERNNFCSDSFRDGCLAAPLMWPPWTCSNGQWCGQTGACHSSFPVSPTVTGGSCKTGKGESIPSGGVLDYCQMAHGIGINCLVAVNPKYVCSNSQWIPQ</sequence>
<dbReference type="InterPro" id="IPR035986">
    <property type="entry name" value="PKD_dom_sf"/>
</dbReference>
<dbReference type="SUPFAM" id="SSF49299">
    <property type="entry name" value="PKD domain"/>
    <property type="match status" value="1"/>
</dbReference>
<accession>A0A1F6FYZ5</accession>
<evidence type="ECO:0000259" key="3">
    <source>
        <dbReference type="PROSITE" id="PS50093"/>
    </source>
</evidence>
<dbReference type="Pfam" id="PF00801">
    <property type="entry name" value="PKD"/>
    <property type="match status" value="1"/>
</dbReference>
<evidence type="ECO:0000256" key="2">
    <source>
        <dbReference type="SAM" id="SignalP"/>
    </source>
</evidence>
<feature type="domain" description="PKD" evidence="3">
    <location>
        <begin position="155"/>
        <end position="225"/>
    </location>
</feature>
<dbReference type="Gene3D" id="1.10.101.10">
    <property type="entry name" value="PGBD-like superfamily/PGBD"/>
    <property type="match status" value="1"/>
</dbReference>
<feature type="coiled-coil region" evidence="1">
    <location>
        <begin position="25"/>
        <end position="52"/>
    </location>
</feature>
<dbReference type="PROSITE" id="PS50093">
    <property type="entry name" value="PKD"/>
    <property type="match status" value="1"/>
</dbReference>
<name>A0A1F6FYZ5_9BACT</name>
<dbReference type="InterPro" id="IPR013783">
    <property type="entry name" value="Ig-like_fold"/>
</dbReference>
<dbReference type="EMBL" id="MFMQ01000066">
    <property type="protein sequence ID" value="OGG91086.1"/>
    <property type="molecule type" value="Genomic_DNA"/>
</dbReference>
<comment type="caution">
    <text evidence="4">The sequence shown here is derived from an EMBL/GenBank/DDBJ whole genome shotgun (WGS) entry which is preliminary data.</text>
</comment>
<organism evidence="4 5">
    <name type="scientific">Candidatus Kaiserbacteria bacterium RIFCSPLOWO2_12_FULL_53_8</name>
    <dbReference type="NCBI Taxonomy" id="1798529"/>
    <lineage>
        <taxon>Bacteria</taxon>
        <taxon>Candidatus Kaiseribacteriota</taxon>
    </lineage>
</organism>
<evidence type="ECO:0000313" key="4">
    <source>
        <dbReference type="EMBL" id="OGG91086.1"/>
    </source>
</evidence>
<feature type="signal peptide" evidence="2">
    <location>
        <begin position="1"/>
        <end position="22"/>
    </location>
</feature>
<dbReference type="AlphaFoldDB" id="A0A1F6FYZ5"/>
<protein>
    <recommendedName>
        <fullName evidence="3">PKD domain-containing protein</fullName>
    </recommendedName>
</protein>
<dbReference type="Gene3D" id="2.60.40.10">
    <property type="entry name" value="Immunoglobulins"/>
    <property type="match status" value="1"/>
</dbReference>
<reference evidence="4 5" key="1">
    <citation type="journal article" date="2016" name="Nat. Commun.">
        <title>Thousands of microbial genomes shed light on interconnected biogeochemical processes in an aquifer system.</title>
        <authorList>
            <person name="Anantharaman K."/>
            <person name="Brown C.T."/>
            <person name="Hug L.A."/>
            <person name="Sharon I."/>
            <person name="Castelle C.J."/>
            <person name="Probst A.J."/>
            <person name="Thomas B.C."/>
            <person name="Singh A."/>
            <person name="Wilkins M.J."/>
            <person name="Karaoz U."/>
            <person name="Brodie E.L."/>
            <person name="Williams K.H."/>
            <person name="Hubbard S.S."/>
            <person name="Banfield J.F."/>
        </authorList>
    </citation>
    <scope>NUCLEOTIDE SEQUENCE [LARGE SCALE GENOMIC DNA]</scope>
</reference>